<organism evidence="1 2">
    <name type="scientific">Racocetra persica</name>
    <dbReference type="NCBI Taxonomy" id="160502"/>
    <lineage>
        <taxon>Eukaryota</taxon>
        <taxon>Fungi</taxon>
        <taxon>Fungi incertae sedis</taxon>
        <taxon>Mucoromycota</taxon>
        <taxon>Glomeromycotina</taxon>
        <taxon>Glomeromycetes</taxon>
        <taxon>Diversisporales</taxon>
        <taxon>Gigasporaceae</taxon>
        <taxon>Racocetra</taxon>
    </lineage>
</organism>
<proteinExistence type="predicted"/>
<accession>A0ACA9N1J7</accession>
<name>A0ACA9N1J7_9GLOM</name>
<keyword evidence="2" id="KW-1185">Reference proteome</keyword>
<protein>
    <submittedName>
        <fullName evidence="1">14680_t:CDS:1</fullName>
    </submittedName>
</protein>
<evidence type="ECO:0000313" key="1">
    <source>
        <dbReference type="EMBL" id="CAG8622874.1"/>
    </source>
</evidence>
<reference evidence="1" key="1">
    <citation type="submission" date="2021-06" db="EMBL/GenBank/DDBJ databases">
        <authorList>
            <person name="Kallberg Y."/>
            <person name="Tangrot J."/>
            <person name="Rosling A."/>
        </authorList>
    </citation>
    <scope>NUCLEOTIDE SEQUENCE</scope>
    <source>
        <strain evidence="1">MA461A</strain>
    </source>
</reference>
<comment type="caution">
    <text evidence="1">The sequence shown here is derived from an EMBL/GenBank/DDBJ whole genome shotgun (WGS) entry which is preliminary data.</text>
</comment>
<sequence>HLKLGSKRLPHILTSDIKWTYAINNPQPSHASTIGKASSQEDFDTELDNIKEKYATLSYLPQKRQRINMQNSSLNKPSSDKTTSLGFAEAISTEPNTETPIHLVPHVNENTMFTDDNDSTKLAYTNTPVPQNEKLDNNRKRLRPLLLAKK</sequence>
<gene>
    <name evidence="1" type="ORF">RPERSI_LOCUS6788</name>
</gene>
<dbReference type="EMBL" id="CAJVQC010011001">
    <property type="protein sequence ID" value="CAG8622874.1"/>
    <property type="molecule type" value="Genomic_DNA"/>
</dbReference>
<evidence type="ECO:0000313" key="2">
    <source>
        <dbReference type="Proteomes" id="UP000789920"/>
    </source>
</evidence>
<feature type="non-terminal residue" evidence="1">
    <location>
        <position position="1"/>
    </location>
</feature>
<dbReference type="Proteomes" id="UP000789920">
    <property type="component" value="Unassembled WGS sequence"/>
</dbReference>